<gene>
    <name evidence="5" type="ORF">CUJ83_10805</name>
</gene>
<dbReference type="InterPro" id="IPR051257">
    <property type="entry name" value="Diverse_CBS-Domain"/>
</dbReference>
<accession>A0AAP2RDF9</accession>
<keyword evidence="2" id="KW-0028">Amino-acid biosynthesis</keyword>
<dbReference type="InterPro" id="IPR000644">
    <property type="entry name" value="CBS_dom"/>
</dbReference>
<keyword evidence="5" id="KW-0808">Transferase</keyword>
<evidence type="ECO:0000313" key="6">
    <source>
        <dbReference type="Proteomes" id="UP001320159"/>
    </source>
</evidence>
<name>A0AAP2RDF9_9EURY</name>
<dbReference type="SMART" id="SM00116">
    <property type="entry name" value="CBS"/>
    <property type="match status" value="2"/>
</dbReference>
<organism evidence="5 6">
    <name type="scientific">Methanooceanicella nereidis</name>
    <dbReference type="NCBI Taxonomy" id="2052831"/>
    <lineage>
        <taxon>Archaea</taxon>
        <taxon>Methanobacteriati</taxon>
        <taxon>Methanobacteriota</taxon>
        <taxon>Stenosarchaea group</taxon>
        <taxon>Methanomicrobia</taxon>
        <taxon>Methanocellales</taxon>
        <taxon>Methanocellaceae</taxon>
        <taxon>Methanooceanicella</taxon>
    </lineage>
</organism>
<dbReference type="Proteomes" id="UP001320159">
    <property type="component" value="Unassembled WGS sequence"/>
</dbReference>
<evidence type="ECO:0000256" key="2">
    <source>
        <dbReference type="ARBA" id="ARBA00023167"/>
    </source>
</evidence>
<dbReference type="PANTHER" id="PTHR43080">
    <property type="entry name" value="CBS DOMAIN-CONTAINING PROTEIN CBSX3, MITOCHONDRIAL"/>
    <property type="match status" value="1"/>
</dbReference>
<dbReference type="InterPro" id="IPR046342">
    <property type="entry name" value="CBS_dom_sf"/>
</dbReference>
<dbReference type="AlphaFoldDB" id="A0AAP2RDF9"/>
<dbReference type="CDD" id="cd04586">
    <property type="entry name" value="CBS_pair_BON_assoc"/>
    <property type="match status" value="1"/>
</dbReference>
<dbReference type="Pfam" id="PF00571">
    <property type="entry name" value="CBS"/>
    <property type="match status" value="2"/>
</dbReference>
<comment type="caution">
    <text evidence="5">The sequence shown here is derived from an EMBL/GenBank/DDBJ whole genome shotgun (WGS) entry which is preliminary data.</text>
</comment>
<feature type="domain" description="CBS" evidence="4">
    <location>
        <begin position="104"/>
        <end position="159"/>
    </location>
</feature>
<dbReference type="Gene3D" id="3.10.580.10">
    <property type="entry name" value="CBS-domain"/>
    <property type="match status" value="1"/>
</dbReference>
<dbReference type="SUPFAM" id="SSF54631">
    <property type="entry name" value="CBS-domain pair"/>
    <property type="match status" value="1"/>
</dbReference>
<evidence type="ECO:0000259" key="4">
    <source>
        <dbReference type="PROSITE" id="PS51371"/>
    </source>
</evidence>
<reference evidence="5 6" key="1">
    <citation type="submission" date="2017-11" db="EMBL/GenBank/DDBJ databases">
        <title>Isolation and Characterization of Family Methanocellaceae Species from Potential Methane Hydrate Area Offshore Southwestern Taiwan.</title>
        <authorList>
            <person name="Zhang W.-L."/>
            <person name="Chen W.-C."/>
            <person name="Lai M.-C."/>
            <person name="Chen S.-C."/>
        </authorList>
    </citation>
    <scope>NUCLEOTIDE SEQUENCE [LARGE SCALE GENOMIC DNA]</scope>
    <source>
        <strain evidence="5 6">CWC-04</strain>
    </source>
</reference>
<keyword evidence="2" id="KW-0486">Methionine biosynthesis</keyword>
<feature type="domain" description="CBS" evidence="4">
    <location>
        <begin position="7"/>
        <end position="63"/>
    </location>
</feature>
<proteinExistence type="predicted"/>
<keyword evidence="6" id="KW-1185">Reference proteome</keyword>
<dbReference type="GO" id="GO:0016301">
    <property type="term" value="F:kinase activity"/>
    <property type="evidence" value="ECO:0007669"/>
    <property type="project" value="UniProtKB-KW"/>
</dbReference>
<dbReference type="PROSITE" id="PS51371">
    <property type="entry name" value="CBS"/>
    <property type="match status" value="2"/>
</dbReference>
<dbReference type="EMBL" id="PGCK01000009">
    <property type="protein sequence ID" value="MCD1295488.1"/>
    <property type="molecule type" value="Genomic_DNA"/>
</dbReference>
<evidence type="ECO:0000256" key="1">
    <source>
        <dbReference type="ARBA" id="ARBA00023122"/>
    </source>
</evidence>
<keyword evidence="5" id="KW-0418">Kinase</keyword>
<protein>
    <submittedName>
        <fullName evidence="5">Histidine kinase</fullName>
    </submittedName>
</protein>
<sequence length="159" mass="17636">MKIEEVMTKEVVTCSPSDSIEKVIKLMGEQNVSGLPVVEEGKVVGIITEGDILKLLSVPEHSSTLWLPSPLEVILEIPFRDLMQLRELQKSYNDIGEKPISNIMSRNVRSISPDKDIEDAASLMMRYNINRLPVVKDGKLVGIVAREDIIHGLGGTVEE</sequence>
<dbReference type="PANTHER" id="PTHR43080:SF2">
    <property type="entry name" value="CBS DOMAIN-CONTAINING PROTEIN"/>
    <property type="match status" value="1"/>
</dbReference>
<dbReference type="RefSeq" id="WP_230742343.1">
    <property type="nucleotide sequence ID" value="NZ_PGCK01000009.1"/>
</dbReference>
<evidence type="ECO:0000256" key="3">
    <source>
        <dbReference type="PROSITE-ProRule" id="PRU00703"/>
    </source>
</evidence>
<evidence type="ECO:0000313" key="5">
    <source>
        <dbReference type="EMBL" id="MCD1295488.1"/>
    </source>
</evidence>
<keyword evidence="1 3" id="KW-0129">CBS domain</keyword>
<dbReference type="GO" id="GO:0009086">
    <property type="term" value="P:methionine biosynthetic process"/>
    <property type="evidence" value="ECO:0007669"/>
    <property type="project" value="UniProtKB-KW"/>
</dbReference>